<proteinExistence type="predicted"/>
<keyword evidence="1" id="KW-1133">Transmembrane helix</keyword>
<dbReference type="Proteomes" id="UP000308652">
    <property type="component" value="Unassembled WGS sequence"/>
</dbReference>
<protein>
    <submittedName>
        <fullName evidence="2">Uncharacterized protein</fullName>
    </submittedName>
</protein>
<name>A0A5C3M906_9AGAR</name>
<sequence>MGGKGIDFIEIGRIVTPEVSVPLALLCRVYQSSKASPAPFFTTSPRTTNLRRRLSEYFLLSSSASLLGFAFSYSYLPTSSLSIPFPFV</sequence>
<dbReference type="AlphaFoldDB" id="A0A5C3M906"/>
<keyword evidence="3" id="KW-1185">Reference proteome</keyword>
<dbReference type="EMBL" id="ML213595">
    <property type="protein sequence ID" value="TFK41357.1"/>
    <property type="molecule type" value="Genomic_DNA"/>
</dbReference>
<reference evidence="2 3" key="1">
    <citation type="journal article" date="2019" name="Nat. Ecol. Evol.">
        <title>Megaphylogeny resolves global patterns of mushroom evolution.</title>
        <authorList>
            <person name="Varga T."/>
            <person name="Krizsan K."/>
            <person name="Foldi C."/>
            <person name="Dima B."/>
            <person name="Sanchez-Garcia M."/>
            <person name="Sanchez-Ramirez S."/>
            <person name="Szollosi G.J."/>
            <person name="Szarkandi J.G."/>
            <person name="Papp V."/>
            <person name="Albert L."/>
            <person name="Andreopoulos W."/>
            <person name="Angelini C."/>
            <person name="Antonin V."/>
            <person name="Barry K.W."/>
            <person name="Bougher N.L."/>
            <person name="Buchanan P."/>
            <person name="Buyck B."/>
            <person name="Bense V."/>
            <person name="Catcheside P."/>
            <person name="Chovatia M."/>
            <person name="Cooper J."/>
            <person name="Damon W."/>
            <person name="Desjardin D."/>
            <person name="Finy P."/>
            <person name="Geml J."/>
            <person name="Haridas S."/>
            <person name="Hughes K."/>
            <person name="Justo A."/>
            <person name="Karasinski D."/>
            <person name="Kautmanova I."/>
            <person name="Kiss B."/>
            <person name="Kocsube S."/>
            <person name="Kotiranta H."/>
            <person name="LaButti K.M."/>
            <person name="Lechner B.E."/>
            <person name="Liimatainen K."/>
            <person name="Lipzen A."/>
            <person name="Lukacs Z."/>
            <person name="Mihaltcheva S."/>
            <person name="Morgado L.N."/>
            <person name="Niskanen T."/>
            <person name="Noordeloos M.E."/>
            <person name="Ohm R.A."/>
            <person name="Ortiz-Santana B."/>
            <person name="Ovrebo C."/>
            <person name="Racz N."/>
            <person name="Riley R."/>
            <person name="Savchenko A."/>
            <person name="Shiryaev A."/>
            <person name="Soop K."/>
            <person name="Spirin V."/>
            <person name="Szebenyi C."/>
            <person name="Tomsovsky M."/>
            <person name="Tulloss R.E."/>
            <person name="Uehling J."/>
            <person name="Grigoriev I.V."/>
            <person name="Vagvolgyi C."/>
            <person name="Papp T."/>
            <person name="Martin F.M."/>
            <person name="Miettinen O."/>
            <person name="Hibbett D.S."/>
            <person name="Nagy L.G."/>
        </authorList>
    </citation>
    <scope>NUCLEOTIDE SEQUENCE [LARGE SCALE GENOMIC DNA]</scope>
    <source>
        <strain evidence="2 3">CBS 166.37</strain>
    </source>
</reference>
<keyword evidence="1" id="KW-0472">Membrane</keyword>
<accession>A0A5C3M906</accession>
<evidence type="ECO:0000313" key="2">
    <source>
        <dbReference type="EMBL" id="TFK41357.1"/>
    </source>
</evidence>
<gene>
    <name evidence="2" type="ORF">BDQ12DRAFT_679326</name>
</gene>
<evidence type="ECO:0000256" key="1">
    <source>
        <dbReference type="SAM" id="Phobius"/>
    </source>
</evidence>
<evidence type="ECO:0000313" key="3">
    <source>
        <dbReference type="Proteomes" id="UP000308652"/>
    </source>
</evidence>
<feature type="transmembrane region" description="Helical" evidence="1">
    <location>
        <begin position="57"/>
        <end position="76"/>
    </location>
</feature>
<keyword evidence="1" id="KW-0812">Transmembrane</keyword>
<organism evidence="2 3">
    <name type="scientific">Crucibulum laeve</name>
    <dbReference type="NCBI Taxonomy" id="68775"/>
    <lineage>
        <taxon>Eukaryota</taxon>
        <taxon>Fungi</taxon>
        <taxon>Dikarya</taxon>
        <taxon>Basidiomycota</taxon>
        <taxon>Agaricomycotina</taxon>
        <taxon>Agaricomycetes</taxon>
        <taxon>Agaricomycetidae</taxon>
        <taxon>Agaricales</taxon>
        <taxon>Agaricineae</taxon>
        <taxon>Nidulariaceae</taxon>
        <taxon>Crucibulum</taxon>
    </lineage>
</organism>